<sequence>MEKAWMALLQGQENPLAKILETNEATEKFGLVLREQDAQLILEERRNCLREQKRVEFGESIVPGIIYEFCDSAYLDQSNYVDTIIRLQEIFYLYKNEMQDEITDAELLHLMKEQYEFICFGDLDYLEGTCLANFSQAIRAGYGGYKGTDGHGEYGKFQETEGWDYALYQETLKELCWR</sequence>
<dbReference type="EMBL" id="DVHU01000062">
    <property type="protein sequence ID" value="HIR93192.1"/>
    <property type="molecule type" value="Genomic_DNA"/>
</dbReference>
<gene>
    <name evidence="1" type="ORF">IAB98_07230</name>
</gene>
<protein>
    <submittedName>
        <fullName evidence="1">Uncharacterized protein</fullName>
    </submittedName>
</protein>
<reference evidence="1" key="2">
    <citation type="journal article" date="2021" name="PeerJ">
        <title>Extensive microbial diversity within the chicken gut microbiome revealed by metagenomics and culture.</title>
        <authorList>
            <person name="Gilroy R."/>
            <person name="Ravi A."/>
            <person name="Getino M."/>
            <person name="Pursley I."/>
            <person name="Horton D.L."/>
            <person name="Alikhan N.F."/>
            <person name="Baker D."/>
            <person name="Gharbi K."/>
            <person name="Hall N."/>
            <person name="Watson M."/>
            <person name="Adriaenssens E.M."/>
            <person name="Foster-Nyarko E."/>
            <person name="Jarju S."/>
            <person name="Secka A."/>
            <person name="Antonio M."/>
            <person name="Oren A."/>
            <person name="Chaudhuri R.R."/>
            <person name="La Ragione R."/>
            <person name="Hildebrand F."/>
            <person name="Pallen M.J."/>
        </authorList>
    </citation>
    <scope>NUCLEOTIDE SEQUENCE</scope>
    <source>
        <strain evidence="1">ChiSxjej1B13-7041</strain>
    </source>
</reference>
<dbReference type="AlphaFoldDB" id="A0A9D1JGF7"/>
<proteinExistence type="predicted"/>
<accession>A0A9D1JGF7</accession>
<name>A0A9D1JGF7_9FIRM</name>
<reference evidence="1" key="1">
    <citation type="submission" date="2020-10" db="EMBL/GenBank/DDBJ databases">
        <authorList>
            <person name="Gilroy R."/>
        </authorList>
    </citation>
    <scope>NUCLEOTIDE SEQUENCE</scope>
    <source>
        <strain evidence="1">ChiSxjej1B13-7041</strain>
    </source>
</reference>
<dbReference type="Proteomes" id="UP000886841">
    <property type="component" value="Unassembled WGS sequence"/>
</dbReference>
<dbReference type="Pfam" id="PF19848">
    <property type="entry name" value="DUF6323"/>
    <property type="match status" value="1"/>
</dbReference>
<evidence type="ECO:0000313" key="1">
    <source>
        <dbReference type="EMBL" id="HIR93192.1"/>
    </source>
</evidence>
<comment type="caution">
    <text evidence="1">The sequence shown here is derived from an EMBL/GenBank/DDBJ whole genome shotgun (WGS) entry which is preliminary data.</text>
</comment>
<evidence type="ECO:0000313" key="2">
    <source>
        <dbReference type="Proteomes" id="UP000886841"/>
    </source>
</evidence>
<dbReference type="InterPro" id="IPR046286">
    <property type="entry name" value="DUF6323"/>
</dbReference>
<organism evidence="1 2">
    <name type="scientific">Candidatus Egerieimonas intestinavium</name>
    <dbReference type="NCBI Taxonomy" id="2840777"/>
    <lineage>
        <taxon>Bacteria</taxon>
        <taxon>Bacillati</taxon>
        <taxon>Bacillota</taxon>
        <taxon>Clostridia</taxon>
        <taxon>Lachnospirales</taxon>
        <taxon>Lachnospiraceae</taxon>
        <taxon>Lachnospiraceae incertae sedis</taxon>
        <taxon>Candidatus Egerieimonas</taxon>
    </lineage>
</organism>